<dbReference type="SMART" id="SM00530">
    <property type="entry name" value="HTH_XRE"/>
    <property type="match status" value="1"/>
</dbReference>
<sequence length="126" mass="14252">MTNEHLIREITRRMEEKGIGQKRLALEADLKETYVRDILKGKSKRPDVFSIGRLAQVLGCSIEELVGLSTVNASQVRSSVDSFKSPSQSLYTEEEIAIVDLWRSLVPNQREHLIGLFEAIADRRAV</sequence>
<dbReference type="RefSeq" id="WP_018979461.1">
    <property type="nucleotide sequence ID" value="NZ_BAQD01000002.1"/>
</dbReference>
<evidence type="ECO:0000259" key="1">
    <source>
        <dbReference type="PROSITE" id="PS50943"/>
    </source>
</evidence>
<dbReference type="EMBL" id="BAQD01000002">
    <property type="protein sequence ID" value="GBQ04984.1"/>
    <property type="molecule type" value="Genomic_DNA"/>
</dbReference>
<evidence type="ECO:0000313" key="2">
    <source>
        <dbReference type="EMBL" id="GBQ04984.1"/>
    </source>
</evidence>
<gene>
    <name evidence="2" type="ORF">AA15669_0250</name>
</gene>
<evidence type="ECO:0000313" key="3">
    <source>
        <dbReference type="Proteomes" id="UP001062901"/>
    </source>
</evidence>
<dbReference type="InterPro" id="IPR010982">
    <property type="entry name" value="Lambda_DNA-bd_dom_sf"/>
</dbReference>
<organism evidence="2 3">
    <name type="scientific">Saccharibacter floricola DSM 15669</name>
    <dbReference type="NCBI Taxonomy" id="1123227"/>
    <lineage>
        <taxon>Bacteria</taxon>
        <taxon>Pseudomonadati</taxon>
        <taxon>Pseudomonadota</taxon>
        <taxon>Alphaproteobacteria</taxon>
        <taxon>Acetobacterales</taxon>
        <taxon>Acetobacteraceae</taxon>
        <taxon>Saccharibacter</taxon>
    </lineage>
</organism>
<dbReference type="Proteomes" id="UP001062901">
    <property type="component" value="Unassembled WGS sequence"/>
</dbReference>
<comment type="caution">
    <text evidence="2">The sequence shown here is derived from an EMBL/GenBank/DDBJ whole genome shotgun (WGS) entry which is preliminary data.</text>
</comment>
<dbReference type="PROSITE" id="PS50943">
    <property type="entry name" value="HTH_CROC1"/>
    <property type="match status" value="1"/>
</dbReference>
<dbReference type="CDD" id="cd00093">
    <property type="entry name" value="HTH_XRE"/>
    <property type="match status" value="1"/>
</dbReference>
<reference evidence="2" key="1">
    <citation type="submission" date="2013-04" db="EMBL/GenBank/DDBJ databases">
        <title>The genome sequencing project of 58 acetic acid bacteria.</title>
        <authorList>
            <person name="Okamoto-Kainuma A."/>
            <person name="Ishikawa M."/>
            <person name="Umino S."/>
            <person name="Koizumi Y."/>
            <person name="Shiwa Y."/>
            <person name="Yoshikawa H."/>
            <person name="Matsutani M."/>
            <person name="Matsushita K."/>
        </authorList>
    </citation>
    <scope>NUCLEOTIDE SEQUENCE</scope>
    <source>
        <strain evidence="2">DSM 15669</strain>
    </source>
</reference>
<dbReference type="Gene3D" id="1.10.260.40">
    <property type="entry name" value="lambda repressor-like DNA-binding domains"/>
    <property type="match status" value="1"/>
</dbReference>
<accession>A0ABQ0NWE9</accession>
<dbReference type="InterPro" id="IPR001387">
    <property type="entry name" value="Cro/C1-type_HTH"/>
</dbReference>
<name>A0ABQ0NWE9_9PROT</name>
<dbReference type="Pfam" id="PF01381">
    <property type="entry name" value="HTH_3"/>
    <property type="match status" value="1"/>
</dbReference>
<keyword evidence="3" id="KW-1185">Reference proteome</keyword>
<feature type="domain" description="HTH cro/C1-type" evidence="1">
    <location>
        <begin position="10"/>
        <end position="65"/>
    </location>
</feature>
<dbReference type="SUPFAM" id="SSF47413">
    <property type="entry name" value="lambda repressor-like DNA-binding domains"/>
    <property type="match status" value="1"/>
</dbReference>
<protein>
    <recommendedName>
        <fullName evidence="1">HTH cro/C1-type domain-containing protein</fullName>
    </recommendedName>
</protein>
<proteinExistence type="predicted"/>